<dbReference type="InterPro" id="IPR009951">
    <property type="entry name" value="Host-nuc_inhib_Gam"/>
</dbReference>
<dbReference type="AlphaFoldDB" id="A0AAC9UME3"/>
<dbReference type="RefSeq" id="WP_089556513.1">
    <property type="nucleotide sequence ID" value="NZ_CP022474.1"/>
</dbReference>
<reference evidence="1 2" key="1">
    <citation type="submission" date="2017-07" db="EMBL/GenBank/DDBJ databases">
        <title>Lactobacillus curvatus MRS6 whole genome.</title>
        <authorList>
            <person name="Jans C."/>
            <person name="Lagler S."/>
            <person name="Lacroix C."/>
            <person name="Meile L."/>
            <person name="Stevens M.J.A."/>
        </authorList>
    </citation>
    <scope>NUCLEOTIDE SEQUENCE [LARGE SCALE GENOMIC DNA]</scope>
    <source>
        <strain evidence="1 2">MRS6</strain>
    </source>
</reference>
<sequence length="158" mass="18524">MTDTNRFEVTDAKSANWAFQKLAEIKTKKDEKLEQYKVFIDQAEEWREKEIGKLNDQEAYLQGLIENYRLTLPDKKVNVPAGKTIVRRSKKVEYKESDLIEFVKNNHPDYIKRTLAVNKADFKKIIKPSQDGKYVDEDGQIVEGMHYEEAETVTYKTN</sequence>
<accession>A0AAC9UME3</accession>
<protein>
    <submittedName>
        <fullName evidence="1">Uncharacterized protein</fullName>
    </submittedName>
</protein>
<evidence type="ECO:0000313" key="1">
    <source>
        <dbReference type="EMBL" id="ASN59803.1"/>
    </source>
</evidence>
<dbReference type="EMBL" id="CP022474">
    <property type="protein sequence ID" value="ASN59803.1"/>
    <property type="molecule type" value="Genomic_DNA"/>
</dbReference>
<dbReference type="Pfam" id="PF07352">
    <property type="entry name" value="Phage_Mu_Gam"/>
    <property type="match status" value="1"/>
</dbReference>
<dbReference type="GO" id="GO:0042262">
    <property type="term" value="P:DNA protection"/>
    <property type="evidence" value="ECO:0007669"/>
    <property type="project" value="InterPro"/>
</dbReference>
<dbReference type="SUPFAM" id="SSF161266">
    <property type="entry name" value="Gam-like"/>
    <property type="match status" value="1"/>
</dbReference>
<dbReference type="GO" id="GO:0003690">
    <property type="term" value="F:double-stranded DNA binding"/>
    <property type="evidence" value="ECO:0007669"/>
    <property type="project" value="InterPro"/>
</dbReference>
<evidence type="ECO:0000313" key="2">
    <source>
        <dbReference type="Proteomes" id="UP000199749"/>
    </source>
</evidence>
<organism evidence="1 2">
    <name type="scientific">Latilactobacillus curvatus</name>
    <name type="common">Lactobacillus curvatus</name>
    <dbReference type="NCBI Taxonomy" id="28038"/>
    <lineage>
        <taxon>Bacteria</taxon>
        <taxon>Bacillati</taxon>
        <taxon>Bacillota</taxon>
        <taxon>Bacilli</taxon>
        <taxon>Lactobacillales</taxon>
        <taxon>Lactobacillaceae</taxon>
        <taxon>Latilactobacillus</taxon>
    </lineage>
</organism>
<gene>
    <name evidence="1" type="ORF">CG419_03820</name>
</gene>
<name>A0AAC9UME3_LATCU</name>
<proteinExistence type="predicted"/>
<dbReference type="Proteomes" id="UP000199749">
    <property type="component" value="Chromosome"/>
</dbReference>